<dbReference type="AlphaFoldDB" id="A0A1N5WE57"/>
<gene>
    <name evidence="1" type="ORF">CSP5_1780</name>
</gene>
<dbReference type="Proteomes" id="UP000195607">
    <property type="component" value="Chromosome I"/>
</dbReference>
<reference evidence="1 2" key="1">
    <citation type="submission" date="2016-04" db="EMBL/GenBank/DDBJ databases">
        <authorList>
            <person name="Evans L.H."/>
            <person name="Alamgir A."/>
            <person name="Owens N."/>
            <person name="Weber N.D."/>
            <person name="Virtaneva K."/>
            <person name="Barbian K."/>
            <person name="Babar A."/>
            <person name="Rosenke K."/>
        </authorList>
    </citation>
    <scope>NUCLEOTIDE SEQUENCE [LARGE SCALE GENOMIC DNA]</scope>
    <source>
        <strain evidence="2">S5(T) (JCM 30642 \VKM B-2941)</strain>
    </source>
</reference>
<dbReference type="InterPro" id="IPR036390">
    <property type="entry name" value="WH_DNA-bd_sf"/>
</dbReference>
<dbReference type="EMBL" id="LT671858">
    <property type="protein sequence ID" value="SIM83409.1"/>
    <property type="molecule type" value="Genomic_DNA"/>
</dbReference>
<sequence>MLLSTPIDYRLPEDKNAEMVLRTIQDRERSFERTYTTDLYMMFSDKMEDEITSTNELKHEWIDKAIKRLKKRNFIDRIQDEKDRRRVELRTRSEEIYTHMIKRDPMLFWKLIEKGHFYFIVRFRNSGGNVICPECGRRRPLIADITGNRAARYVVNDDLHIDVTIRHLAIRFDCGCGYSYSDEVDMFDPLTVEDFSRLHDAADNRRNPV</sequence>
<dbReference type="RefSeq" id="WP_148690138.1">
    <property type="nucleotide sequence ID" value="NZ_LT671858.1"/>
</dbReference>
<protein>
    <submittedName>
        <fullName evidence="1">EEP domain superfamily protein</fullName>
    </submittedName>
</protein>
<organism evidence="1 2">
    <name type="scientific">Cuniculiplasma divulgatum</name>
    <dbReference type="NCBI Taxonomy" id="1673428"/>
    <lineage>
        <taxon>Archaea</taxon>
        <taxon>Methanobacteriati</taxon>
        <taxon>Thermoplasmatota</taxon>
        <taxon>Thermoplasmata</taxon>
        <taxon>Thermoplasmatales</taxon>
        <taxon>Cuniculiplasmataceae</taxon>
        <taxon>Cuniculiplasma</taxon>
    </lineage>
</organism>
<proteinExistence type="predicted"/>
<accession>A0A1N5WE57</accession>
<name>A0A1N5WE57_9ARCH</name>
<dbReference type="GeneID" id="41589021"/>
<evidence type="ECO:0000313" key="1">
    <source>
        <dbReference type="EMBL" id="SIM83409.1"/>
    </source>
</evidence>
<evidence type="ECO:0000313" key="2">
    <source>
        <dbReference type="Proteomes" id="UP000195607"/>
    </source>
</evidence>
<dbReference type="SUPFAM" id="SSF46785">
    <property type="entry name" value="Winged helix' DNA-binding domain"/>
    <property type="match status" value="1"/>
</dbReference>